<dbReference type="Gene3D" id="3.30.70.270">
    <property type="match status" value="1"/>
</dbReference>
<keyword evidence="1" id="KW-0472">Membrane</keyword>
<comment type="caution">
    <text evidence="3">The sequence shown here is derived from an EMBL/GenBank/DDBJ whole genome shotgun (WGS) entry which is preliminary data.</text>
</comment>
<dbReference type="Pfam" id="PF00990">
    <property type="entry name" value="GGDEF"/>
    <property type="match status" value="1"/>
</dbReference>
<dbReference type="EMBL" id="JAUFQY010000002">
    <property type="protein sequence ID" value="MDN3702223.1"/>
    <property type="molecule type" value="Genomic_DNA"/>
</dbReference>
<reference evidence="4" key="1">
    <citation type="journal article" date="2019" name="Int. J. Syst. Evol. Microbiol.">
        <title>The Global Catalogue of Microorganisms (GCM) 10K type strain sequencing project: providing services to taxonomists for standard genome sequencing and annotation.</title>
        <authorList>
            <consortium name="The Broad Institute Genomics Platform"/>
            <consortium name="The Broad Institute Genome Sequencing Center for Infectious Disease"/>
            <person name="Wu L."/>
            <person name="Ma J."/>
        </authorList>
    </citation>
    <scope>NUCLEOTIDE SEQUENCE [LARGE SCALE GENOMIC DNA]</scope>
    <source>
        <strain evidence="4">CECT 7226</strain>
    </source>
</reference>
<feature type="transmembrane region" description="Helical" evidence="1">
    <location>
        <begin position="12"/>
        <end position="29"/>
    </location>
</feature>
<dbReference type="SMART" id="SM00267">
    <property type="entry name" value="GGDEF"/>
    <property type="match status" value="1"/>
</dbReference>
<name>A0ABT8CNV9_9VIBR</name>
<dbReference type="RefSeq" id="WP_261839897.1">
    <property type="nucleotide sequence ID" value="NZ_AP025459.1"/>
</dbReference>
<keyword evidence="1" id="KW-1133">Transmembrane helix</keyword>
<dbReference type="SUPFAM" id="SSF55073">
    <property type="entry name" value="Nucleotide cyclase"/>
    <property type="match status" value="1"/>
</dbReference>
<gene>
    <name evidence="3" type="ORF">QWY96_17320</name>
</gene>
<keyword evidence="1" id="KW-0812">Transmembrane</keyword>
<dbReference type="InterPro" id="IPR043128">
    <property type="entry name" value="Rev_trsase/Diguanyl_cyclase"/>
</dbReference>
<proteinExistence type="predicted"/>
<evidence type="ECO:0000313" key="3">
    <source>
        <dbReference type="EMBL" id="MDN3702223.1"/>
    </source>
</evidence>
<dbReference type="InterPro" id="IPR050706">
    <property type="entry name" value="Cyclic-di-GMP_PDE-like"/>
</dbReference>
<evidence type="ECO:0000259" key="2">
    <source>
        <dbReference type="PROSITE" id="PS50887"/>
    </source>
</evidence>
<accession>A0ABT8CNV9</accession>
<keyword evidence="4" id="KW-1185">Reference proteome</keyword>
<feature type="transmembrane region" description="Helical" evidence="1">
    <location>
        <begin position="179"/>
        <end position="198"/>
    </location>
</feature>
<evidence type="ECO:0000313" key="4">
    <source>
        <dbReference type="Proteomes" id="UP001223712"/>
    </source>
</evidence>
<dbReference type="InterPro" id="IPR000160">
    <property type="entry name" value="GGDEF_dom"/>
</dbReference>
<evidence type="ECO:0000256" key="1">
    <source>
        <dbReference type="SAM" id="Phobius"/>
    </source>
</evidence>
<organism evidence="3 4">
    <name type="scientific">Vibrio artabrorum</name>
    <dbReference type="NCBI Taxonomy" id="446374"/>
    <lineage>
        <taxon>Bacteria</taxon>
        <taxon>Pseudomonadati</taxon>
        <taxon>Pseudomonadota</taxon>
        <taxon>Gammaproteobacteria</taxon>
        <taxon>Vibrionales</taxon>
        <taxon>Vibrionaceae</taxon>
        <taxon>Vibrio</taxon>
    </lineage>
</organism>
<dbReference type="PANTHER" id="PTHR33121">
    <property type="entry name" value="CYCLIC DI-GMP PHOSPHODIESTERASE PDEF"/>
    <property type="match status" value="1"/>
</dbReference>
<sequence>MKKLLSLDIVKVFIVFLSVIIITINIYSFNRVNDINKSFSNSQNEATWFVFQLMKEYANFLMVSQNDKINYDELWLAYDLTWSRFDILTNRNKSSFFINSTSFDVNFIKEFDKFKALESSIKLVSLGRLPQESLQKKIDICYHALLAVINEKFALQSPLVINNTSVVDKFVSVNKISSVLIILMLLITGVVFFIDFFVKQKLLSIDSLTGFRNRISLIDFAKNNYSKEQSLALYFVRIRNLSEINQKYGIEYGDLVVSSAAQSLSNHVPKGTVSFRFSGGHFVFFIPENVYPRNEIKETFNDVFSDYISTGNLDLMIDVVIREKRNISSRDIMELLTTMQA</sequence>
<feature type="domain" description="GGDEF" evidence="2">
    <location>
        <begin position="229"/>
        <end position="341"/>
    </location>
</feature>
<dbReference type="Proteomes" id="UP001223712">
    <property type="component" value="Unassembled WGS sequence"/>
</dbReference>
<dbReference type="InterPro" id="IPR029787">
    <property type="entry name" value="Nucleotide_cyclase"/>
</dbReference>
<dbReference type="PROSITE" id="PS50887">
    <property type="entry name" value="GGDEF"/>
    <property type="match status" value="1"/>
</dbReference>
<protein>
    <submittedName>
        <fullName evidence="3">GGDEF domain-containing protein</fullName>
    </submittedName>
</protein>
<dbReference type="PANTHER" id="PTHR33121:SF81">
    <property type="entry name" value="CYCLIC DI-GMP PHOSPHODIESTERASE PDEB-RELATED"/>
    <property type="match status" value="1"/>
</dbReference>